<evidence type="ECO:0000313" key="1">
    <source>
        <dbReference type="EMBL" id="RWX52700.1"/>
    </source>
</evidence>
<protein>
    <submittedName>
        <fullName evidence="1">Uncharacterized protein</fullName>
    </submittedName>
</protein>
<feature type="non-terminal residue" evidence="1">
    <location>
        <position position="1"/>
    </location>
</feature>
<dbReference type="EMBL" id="RJLM01000062">
    <property type="protein sequence ID" value="RWX52700.1"/>
    <property type="molecule type" value="Genomic_DNA"/>
</dbReference>
<keyword evidence="2" id="KW-1185">Reference proteome</keyword>
<dbReference type="AlphaFoldDB" id="A0A444JHX5"/>
<gene>
    <name evidence="1" type="ORF">EDI28_25980</name>
</gene>
<sequence>CLLHETLNGMRHDWSIDKILGYIRSRYAIFDAAHSPSLLGRFNAWDKVRHDQLTKSAELQTKTAESNASP</sequence>
<name>A0A444JHX5_9GAMM</name>
<evidence type="ECO:0000313" key="2">
    <source>
        <dbReference type="Proteomes" id="UP000287563"/>
    </source>
</evidence>
<reference evidence="1 2" key="1">
    <citation type="submission" date="2018-11" db="EMBL/GenBank/DDBJ databases">
        <title>Photobacterium sp. BEI247 sp. nov., a marine bacterium isolated from Yongle Blue Hole in the South China Sea.</title>
        <authorList>
            <person name="Wang X."/>
        </authorList>
    </citation>
    <scope>NUCLEOTIDE SEQUENCE [LARGE SCALE GENOMIC DNA]</scope>
    <source>
        <strain evidence="2">BEI247</strain>
    </source>
</reference>
<dbReference type="RefSeq" id="WP_233353519.1">
    <property type="nucleotide sequence ID" value="NZ_RJLM01000062.1"/>
</dbReference>
<proteinExistence type="predicted"/>
<accession>A0A444JHX5</accession>
<organism evidence="1 2">
    <name type="scientific">Photobacterium chitinilyticum</name>
    <dbReference type="NCBI Taxonomy" id="2485123"/>
    <lineage>
        <taxon>Bacteria</taxon>
        <taxon>Pseudomonadati</taxon>
        <taxon>Pseudomonadota</taxon>
        <taxon>Gammaproteobacteria</taxon>
        <taxon>Vibrionales</taxon>
        <taxon>Vibrionaceae</taxon>
        <taxon>Photobacterium</taxon>
    </lineage>
</organism>
<dbReference type="Proteomes" id="UP000287563">
    <property type="component" value="Unassembled WGS sequence"/>
</dbReference>
<comment type="caution">
    <text evidence="1">The sequence shown here is derived from an EMBL/GenBank/DDBJ whole genome shotgun (WGS) entry which is preliminary data.</text>
</comment>